<evidence type="ECO:0000313" key="2">
    <source>
        <dbReference type="Proteomes" id="UP000188268"/>
    </source>
</evidence>
<evidence type="ECO:0000313" key="1">
    <source>
        <dbReference type="EMBL" id="OMO66841.1"/>
    </source>
</evidence>
<organism evidence="1 2">
    <name type="scientific">Corchorus capsularis</name>
    <name type="common">Jute</name>
    <dbReference type="NCBI Taxonomy" id="210143"/>
    <lineage>
        <taxon>Eukaryota</taxon>
        <taxon>Viridiplantae</taxon>
        <taxon>Streptophyta</taxon>
        <taxon>Embryophyta</taxon>
        <taxon>Tracheophyta</taxon>
        <taxon>Spermatophyta</taxon>
        <taxon>Magnoliopsida</taxon>
        <taxon>eudicotyledons</taxon>
        <taxon>Gunneridae</taxon>
        <taxon>Pentapetalae</taxon>
        <taxon>rosids</taxon>
        <taxon>malvids</taxon>
        <taxon>Malvales</taxon>
        <taxon>Malvaceae</taxon>
        <taxon>Grewioideae</taxon>
        <taxon>Apeibeae</taxon>
        <taxon>Corchorus</taxon>
    </lineage>
</organism>
<proteinExistence type="predicted"/>
<reference evidence="1 2" key="1">
    <citation type="submission" date="2013-09" db="EMBL/GenBank/DDBJ databases">
        <title>Corchorus capsularis genome sequencing.</title>
        <authorList>
            <person name="Alam M."/>
            <person name="Haque M.S."/>
            <person name="Islam M.S."/>
            <person name="Emdad E.M."/>
            <person name="Islam M.M."/>
            <person name="Ahmed B."/>
            <person name="Halim A."/>
            <person name="Hossen Q.M.M."/>
            <person name="Hossain M.Z."/>
            <person name="Ahmed R."/>
            <person name="Khan M.M."/>
            <person name="Islam R."/>
            <person name="Rashid M.M."/>
            <person name="Khan S.A."/>
            <person name="Rahman M.S."/>
            <person name="Alam M."/>
        </authorList>
    </citation>
    <scope>NUCLEOTIDE SEQUENCE [LARGE SCALE GENOMIC DNA]</scope>
    <source>
        <strain evidence="2">cv. CVL-1</strain>
        <tissue evidence="1">Whole seedling</tissue>
    </source>
</reference>
<dbReference type="OrthoDB" id="10508184at2759"/>
<protein>
    <submittedName>
        <fullName evidence="1">ATPase</fullName>
    </submittedName>
</protein>
<accession>A0A1R3H933</accession>
<dbReference type="Proteomes" id="UP000188268">
    <property type="component" value="Unassembled WGS sequence"/>
</dbReference>
<sequence length="143" mass="16042">MPPDSQLSESATMRAFITLIETQYNISFPSMPLEESTEIDLCPPLRRIIKLILKIVEEYTEYGSAGASLLKRWLGLTGPIHHNATDLVAMLNDAKILKHLYRRGIADLYPPRLSLHQAFDGLVIISPTTTVTDVPICGEEKFF</sequence>
<name>A0A1R3H933_COCAP</name>
<dbReference type="EMBL" id="AWWV01012487">
    <property type="protein sequence ID" value="OMO66841.1"/>
    <property type="molecule type" value="Genomic_DNA"/>
</dbReference>
<dbReference type="AlphaFoldDB" id="A0A1R3H933"/>
<dbReference type="Gramene" id="OMO66841">
    <property type="protein sequence ID" value="OMO66841"/>
    <property type="gene ID" value="CCACVL1_20968"/>
</dbReference>
<comment type="caution">
    <text evidence="1">The sequence shown here is derived from an EMBL/GenBank/DDBJ whole genome shotgun (WGS) entry which is preliminary data.</text>
</comment>
<gene>
    <name evidence="1" type="ORF">CCACVL1_20968</name>
</gene>
<keyword evidence="2" id="KW-1185">Reference proteome</keyword>